<dbReference type="GO" id="GO:0005737">
    <property type="term" value="C:cytoplasm"/>
    <property type="evidence" value="ECO:0007669"/>
    <property type="project" value="UniProtKB-SubCell"/>
</dbReference>
<dbReference type="EMBL" id="CP043026">
    <property type="protein sequence ID" value="QEH61621.1"/>
    <property type="molecule type" value="Genomic_DNA"/>
</dbReference>
<dbReference type="RefSeq" id="WP_166508012.1">
    <property type="nucleotide sequence ID" value="NZ_CP043026.1"/>
</dbReference>
<proteinExistence type="predicted"/>
<evidence type="ECO:0000313" key="8">
    <source>
        <dbReference type="Proteomes" id="UP000323144"/>
    </source>
</evidence>
<keyword evidence="4 6" id="KW-0175">Coiled coil</keyword>
<evidence type="ECO:0008006" key="9">
    <source>
        <dbReference type="Google" id="ProtNLM"/>
    </source>
</evidence>
<dbReference type="Gene3D" id="6.10.250.660">
    <property type="match status" value="1"/>
</dbReference>
<evidence type="ECO:0000256" key="6">
    <source>
        <dbReference type="SAM" id="Coils"/>
    </source>
</evidence>
<dbReference type="InterPro" id="IPR007793">
    <property type="entry name" value="DivIVA_fam"/>
</dbReference>
<keyword evidence="2" id="KW-0963">Cytoplasm</keyword>
<dbReference type="Pfam" id="PF05103">
    <property type="entry name" value="DivIVA"/>
    <property type="match status" value="1"/>
</dbReference>
<evidence type="ECO:0000256" key="1">
    <source>
        <dbReference type="ARBA" id="ARBA00004496"/>
    </source>
</evidence>
<dbReference type="PANTHER" id="PTHR35794">
    <property type="entry name" value="CELL DIVISION PROTEIN DIVIVA"/>
    <property type="match status" value="1"/>
</dbReference>
<protein>
    <recommendedName>
        <fullName evidence="9">DivIVA domain-containing protein</fullName>
    </recommendedName>
</protein>
<keyword evidence="3" id="KW-0132">Cell division</keyword>
<evidence type="ECO:0000256" key="3">
    <source>
        <dbReference type="ARBA" id="ARBA00022618"/>
    </source>
</evidence>
<keyword evidence="5" id="KW-0131">Cell cycle</keyword>
<evidence type="ECO:0000256" key="4">
    <source>
        <dbReference type="ARBA" id="ARBA00023054"/>
    </source>
</evidence>
<organism evidence="7 8">
    <name type="scientific">Spiroplasma chinense</name>
    <dbReference type="NCBI Taxonomy" id="216932"/>
    <lineage>
        <taxon>Bacteria</taxon>
        <taxon>Bacillati</taxon>
        <taxon>Mycoplasmatota</taxon>
        <taxon>Mollicutes</taxon>
        <taxon>Entomoplasmatales</taxon>
        <taxon>Spiroplasmataceae</taxon>
        <taxon>Spiroplasma</taxon>
    </lineage>
</organism>
<keyword evidence="8" id="KW-1185">Reference proteome</keyword>
<evidence type="ECO:0000256" key="5">
    <source>
        <dbReference type="ARBA" id="ARBA00023306"/>
    </source>
</evidence>
<dbReference type="PANTHER" id="PTHR35794:SF1">
    <property type="entry name" value="CELL CYCLE PROTEIN GPSB"/>
    <property type="match status" value="1"/>
</dbReference>
<feature type="coiled-coil region" evidence="6">
    <location>
        <begin position="47"/>
        <end position="81"/>
    </location>
</feature>
<dbReference type="KEGG" id="schi:SCHIN_v1c04240"/>
<dbReference type="InterPro" id="IPR019933">
    <property type="entry name" value="DivIVA_domain"/>
</dbReference>
<dbReference type="AlphaFoldDB" id="A0A5B9Y3M9"/>
<gene>
    <name evidence="7" type="ORF">SCHIN_v1c04240</name>
</gene>
<name>A0A5B9Y3M9_9MOLU</name>
<dbReference type="NCBIfam" id="TIGR03544">
    <property type="entry name" value="DivI1A_domain"/>
    <property type="match status" value="1"/>
</dbReference>
<accession>A0A5B9Y3M9</accession>
<reference evidence="7 8" key="1">
    <citation type="submission" date="2019-08" db="EMBL/GenBank/DDBJ databases">
        <title>Complete genome sequence of Spiroplasma chinense CCH (DSM 19755).</title>
        <authorList>
            <person name="Shen H.-Y."/>
            <person name="Lin Y.-C."/>
            <person name="Chou L."/>
            <person name="Kuo C.-H."/>
        </authorList>
    </citation>
    <scope>NUCLEOTIDE SEQUENCE [LARGE SCALE GENOMIC DNA]</scope>
    <source>
        <strain evidence="7 8">CCH</strain>
    </source>
</reference>
<dbReference type="Proteomes" id="UP000323144">
    <property type="component" value="Chromosome"/>
</dbReference>
<evidence type="ECO:0000256" key="2">
    <source>
        <dbReference type="ARBA" id="ARBA00022490"/>
    </source>
</evidence>
<evidence type="ECO:0000313" key="7">
    <source>
        <dbReference type="EMBL" id="QEH61621.1"/>
    </source>
</evidence>
<dbReference type="GO" id="GO:0051301">
    <property type="term" value="P:cell division"/>
    <property type="evidence" value="ECO:0007669"/>
    <property type="project" value="UniProtKB-KW"/>
</dbReference>
<sequence length="110" mass="12805">MANYIKLTKQEILEKDFEVEYKGYKVEDVDAFLDMISEDYKLFAENEAKKDRKIQELEIAYNQLQEEHTNVLAALKLTKQQQEELAKQGLSSSALVKRISMLEKANSEKD</sequence>
<comment type="subcellular location">
    <subcellularLocation>
        <location evidence="1">Cytoplasm</location>
    </subcellularLocation>
</comment>